<dbReference type="PANTHER" id="PTHR47962">
    <property type="entry name" value="ATP-DEPENDENT HELICASE LHR-RELATED-RELATED"/>
    <property type="match status" value="1"/>
</dbReference>
<dbReference type="Pfam" id="PF19306">
    <property type="entry name" value="WHD_Lhr"/>
    <property type="match status" value="1"/>
</dbReference>
<dbReference type="GO" id="GO:0016887">
    <property type="term" value="F:ATP hydrolysis activity"/>
    <property type="evidence" value="ECO:0007669"/>
    <property type="project" value="TreeGrafter"/>
</dbReference>
<keyword evidence="7" id="KW-0234">DNA repair</keyword>
<evidence type="ECO:0000256" key="1">
    <source>
        <dbReference type="ARBA" id="ARBA00022741"/>
    </source>
</evidence>
<dbReference type="GO" id="GO:0003678">
    <property type="term" value="F:DNA helicase activity"/>
    <property type="evidence" value="ECO:0007669"/>
    <property type="project" value="UniProtKB-EC"/>
</dbReference>
<dbReference type="InterPro" id="IPR045628">
    <property type="entry name" value="Lhr_WH_dom"/>
</dbReference>
<feature type="domain" description="Helicase C-terminal" evidence="11">
    <location>
        <begin position="345"/>
        <end position="577"/>
    </location>
</feature>
<dbReference type="SUPFAM" id="SSF52540">
    <property type="entry name" value="P-loop containing nucleoside triphosphate hydrolases"/>
    <property type="match status" value="1"/>
</dbReference>
<feature type="region of interest" description="Disordered" evidence="9">
    <location>
        <begin position="410"/>
        <end position="442"/>
    </location>
</feature>
<dbReference type="PROSITE" id="PS51192">
    <property type="entry name" value="HELICASE_ATP_BIND_1"/>
    <property type="match status" value="1"/>
</dbReference>
<evidence type="ECO:0000256" key="4">
    <source>
        <dbReference type="ARBA" id="ARBA00022806"/>
    </source>
</evidence>
<sequence length="1627" mass="176620">MWMMSEGDAIIERMYECMDLFSEATNAWFKHAFNAPTEAQRLAWPAIRSGENVLVVAPTGSGKTLCAFLSAIDRLMTKEGDDLLRTSGGGDGTAESDCNAKKRKPVRGVKVLYISPLKALGVDVAKNLQAPLAGIAGQCEAMGLPSPKVSVGIRSGDTTPQERRRIVSHPPDILVTTPESLFLLLTSKARRILSAVDTVIVDEVHAIAGSKRGAHLALSLERLESLVGRSVQRIGLSATVEPPAEAARFLGGTRPVRVIRPESHPDMDLKVVEPLSAMRDPVSDDAGRRAGAVKLPNRHTTHISGVSPAMEALAERKGLTSVGGDEHTSRVSTGGSVWPAIERSVLDEVLKHHTTLVFVNSRGLAEKLTARLNDLYAQLRTSRKTGSETAVKADAGRDALFDRRLGRTALSVSDNASQPESTASDSTQPYPDLGSPEGREGFAKHYDSVVGSTTMLVSSHADADAIAMAHHGSVSKDRRKQIEEQLKRGQLRCVVATSSLELGIDMGSVDLVIQIAPPLSVSSGLQRVGRADHKVGGVSHALFYPITREQIIGTAASIECMRSGDIETLTIPCNPLDVLAQQTVAAAAMDDLKPDDWYVTVRKAAPFEDLDRTMFDAVMGMMTGAYNSEDFSAFRPPLQYNEEAGLISARPGAQRLAVTSGGTIPDRGTYTVVLPEEGSGPGPRKVGELDEEMVYESRVGDVITLGTSTWQIQEITRDRVVVVPAPGRTARLPFWHGEGDGRDAAFGRSQGRFIRDMAQGLRAEVSDGIAGDKTSRFDTTTIARLRRDGLDDNAIGNLADLLAEQRAATGTIPNDRELVVERCQDEEGDWRVIVHSPYGRRVHEPWAMAITTCIKQRYGFDGQVYAADDGIIIRLPDGDGNLPIRELLLFDTEELQRIIETQVGESVLYAARFRECAARSLFLPRANPGKRVPLWQQRLRAAQLLNAARTRKNFPLLLETARECLQDVYDLPALKHVMSGLRSGVISLSETVTETPSPFAENMLFGYVGAVMYQYDVPQAERSTQLLSMDPEVLERLLGATDMASLLDADVIAQIGKELAGRTFWNDLDETDIAGRVARYVKTHGPFTADQMIAELGLDAVQGVRMLDELHAKGELLKGHFVDDAAGADANGSDDSASERSPRQTPQQWLHKDVFRRIRALSLAKARKAIKPVEPAVYQAFLLDRQGVGPVGGARYEGVDGLMRVIEQLEGIYLNASVWESSVFPARVRDYQPSMLDELLASGDVVWVGSKINGSNAKEAGGIAFHPADSRLLVKPGEQSQNNAYSAGTMTVPETILAALSNGGAFHARQLSTAAKTIWQEHAEVNVNPETGEIILPAWGESQFEEALWSLVWQGKVTNSSFAPVRALAQGTVSVRAPRTAARRRVRIHASTPATLGGLWSAVESSRTSPMAIPDQTDDTAGKPTAGIEEYDIALIESLLDRYGVIAAPLIDKEQVAGGFSGLYPVLKRMEEHGNLVRGMFVKGFGAAQFAGRDTVDALRGDDEARSQSCVALDVTDPANLTGSAITWPEQHHMKPARRAESVIVLDHGMPVLFAVPKSHRIVSFTDDERILQPACTELAYALQHQSKGSVSFAEMNGESLKERNEYRRLLHAAGFVDSPQGMKLYG</sequence>
<gene>
    <name evidence="12" type="ORF">BSTER_1513</name>
</gene>
<dbReference type="SMART" id="SM00490">
    <property type="entry name" value="HELICc"/>
    <property type="match status" value="1"/>
</dbReference>
<dbReference type="InterPro" id="IPR013701">
    <property type="entry name" value="Lhr-like_DEAD/DEAH_assoc"/>
</dbReference>
<keyword evidence="6" id="KW-0238">DNA-binding</keyword>
<dbReference type="SMART" id="SM00487">
    <property type="entry name" value="DEXDc"/>
    <property type="match status" value="1"/>
</dbReference>
<evidence type="ECO:0000256" key="9">
    <source>
        <dbReference type="SAM" id="MobiDB-lite"/>
    </source>
</evidence>
<dbReference type="Pfam" id="PF23234">
    <property type="entry name" value="WHD_4th_Lhr"/>
    <property type="match status" value="1"/>
</dbReference>
<dbReference type="InterPro" id="IPR055367">
    <property type="entry name" value="WH4_Lhr"/>
</dbReference>
<dbReference type="Pfam" id="PF23235">
    <property type="entry name" value="WHD_3rd_Lhr"/>
    <property type="match status" value="1"/>
</dbReference>
<evidence type="ECO:0000259" key="11">
    <source>
        <dbReference type="PROSITE" id="PS51194"/>
    </source>
</evidence>
<dbReference type="EC" id="3.6.4.12" evidence="12"/>
<name>A0A087DQE4_BIFAD</name>
<dbReference type="PROSITE" id="PS51194">
    <property type="entry name" value="HELICASE_CTER"/>
    <property type="match status" value="1"/>
</dbReference>
<evidence type="ECO:0000256" key="3">
    <source>
        <dbReference type="ARBA" id="ARBA00022801"/>
    </source>
</evidence>
<dbReference type="InterPro" id="IPR055368">
    <property type="entry name" value="WH3_Lhr"/>
</dbReference>
<dbReference type="InterPro" id="IPR001650">
    <property type="entry name" value="Helicase_C-like"/>
</dbReference>
<dbReference type="Pfam" id="PF00271">
    <property type="entry name" value="Helicase_C"/>
    <property type="match status" value="1"/>
</dbReference>
<dbReference type="InterPro" id="IPR052511">
    <property type="entry name" value="ATP-dep_Helicase"/>
</dbReference>
<evidence type="ECO:0000256" key="6">
    <source>
        <dbReference type="ARBA" id="ARBA00023125"/>
    </source>
</evidence>
<keyword evidence="4 12" id="KW-0347">Helicase</keyword>
<protein>
    <submittedName>
        <fullName evidence="12">ATP-dependent helicase II</fullName>
        <ecNumber evidence="12">3.6.4.12</ecNumber>
    </submittedName>
</protein>
<dbReference type="SMART" id="SM00382">
    <property type="entry name" value="AAA"/>
    <property type="match status" value="1"/>
</dbReference>
<dbReference type="GO" id="GO:0003677">
    <property type="term" value="F:DNA binding"/>
    <property type="evidence" value="ECO:0007669"/>
    <property type="project" value="UniProtKB-KW"/>
</dbReference>
<comment type="caution">
    <text evidence="12">The sequence shown here is derived from an EMBL/GenBank/DDBJ whole genome shotgun (WGS) entry which is preliminary data.</text>
</comment>
<dbReference type="Proteomes" id="UP000029091">
    <property type="component" value="Unassembled WGS sequence"/>
</dbReference>
<dbReference type="GO" id="GO:0006281">
    <property type="term" value="P:DNA repair"/>
    <property type="evidence" value="ECO:0007669"/>
    <property type="project" value="UniProtKB-KW"/>
</dbReference>
<evidence type="ECO:0000256" key="5">
    <source>
        <dbReference type="ARBA" id="ARBA00022840"/>
    </source>
</evidence>
<dbReference type="InterPro" id="IPR014001">
    <property type="entry name" value="Helicase_ATP-bd"/>
</dbReference>
<dbReference type="PANTHER" id="PTHR47962:SF5">
    <property type="entry name" value="ATP-DEPENDENT HELICASE LHR-RELATED"/>
    <property type="match status" value="1"/>
</dbReference>
<evidence type="ECO:0000256" key="8">
    <source>
        <dbReference type="ARBA" id="ARBA00023235"/>
    </source>
</evidence>
<feature type="domain" description="Helicase ATP-binding" evidence="10">
    <location>
        <begin position="44"/>
        <end position="258"/>
    </location>
</feature>
<evidence type="ECO:0000313" key="13">
    <source>
        <dbReference type="Proteomes" id="UP000029091"/>
    </source>
</evidence>
<dbReference type="Gene3D" id="3.40.50.300">
    <property type="entry name" value="P-loop containing nucleotide triphosphate hydrolases"/>
    <property type="match status" value="2"/>
</dbReference>
<evidence type="ECO:0000259" key="10">
    <source>
        <dbReference type="PROSITE" id="PS51192"/>
    </source>
</evidence>
<feature type="compositionally biased region" description="Polar residues" evidence="9">
    <location>
        <begin position="410"/>
        <end position="429"/>
    </location>
</feature>
<keyword evidence="1" id="KW-0547">Nucleotide-binding</keyword>
<organism evidence="12 13">
    <name type="scientific">Bifidobacterium adolescentis JCM 15918</name>
    <dbReference type="NCBI Taxonomy" id="1437612"/>
    <lineage>
        <taxon>Bacteria</taxon>
        <taxon>Bacillati</taxon>
        <taxon>Actinomycetota</taxon>
        <taxon>Actinomycetes</taxon>
        <taxon>Bifidobacteriales</taxon>
        <taxon>Bifidobacteriaceae</taxon>
        <taxon>Bifidobacterium</taxon>
    </lineage>
</organism>
<proteinExistence type="predicted"/>
<keyword evidence="2" id="KW-0227">DNA damage</keyword>
<keyword evidence="8" id="KW-0413">Isomerase</keyword>
<keyword evidence="5" id="KW-0067">ATP-binding</keyword>
<dbReference type="InterPro" id="IPR027417">
    <property type="entry name" value="P-loop_NTPase"/>
</dbReference>
<evidence type="ECO:0000256" key="2">
    <source>
        <dbReference type="ARBA" id="ARBA00022763"/>
    </source>
</evidence>
<feature type="region of interest" description="Disordered" evidence="9">
    <location>
        <begin position="1128"/>
        <end position="1147"/>
    </location>
</feature>
<keyword evidence="3 12" id="KW-0378">Hydrolase</keyword>
<dbReference type="Pfam" id="PF00270">
    <property type="entry name" value="DEAD"/>
    <property type="match status" value="1"/>
</dbReference>
<dbReference type="InterPro" id="IPR003593">
    <property type="entry name" value="AAA+_ATPase"/>
</dbReference>
<reference evidence="12 13" key="1">
    <citation type="submission" date="2014-03" db="EMBL/GenBank/DDBJ databases">
        <title>Genomics of Bifidobacteria.</title>
        <authorList>
            <person name="Ventura M."/>
            <person name="Milani C."/>
            <person name="Lugli G.A."/>
        </authorList>
    </citation>
    <scope>NUCLEOTIDE SEQUENCE [LARGE SCALE GENOMIC DNA]</scope>
    <source>
        <strain evidence="13">JCM 15918</strain>
    </source>
</reference>
<dbReference type="Pfam" id="PF08494">
    <property type="entry name" value="DEAD_assoc"/>
    <property type="match status" value="1"/>
</dbReference>
<dbReference type="EMBL" id="JGZQ01000005">
    <property type="protein sequence ID" value="KFI97744.1"/>
    <property type="molecule type" value="Genomic_DNA"/>
</dbReference>
<evidence type="ECO:0000313" key="12">
    <source>
        <dbReference type="EMBL" id="KFI97744.1"/>
    </source>
</evidence>
<accession>A0A087DQE4</accession>
<evidence type="ECO:0000256" key="7">
    <source>
        <dbReference type="ARBA" id="ARBA00023204"/>
    </source>
</evidence>
<dbReference type="InterPro" id="IPR011545">
    <property type="entry name" value="DEAD/DEAH_box_helicase_dom"/>
</dbReference>
<dbReference type="CDD" id="cd17922">
    <property type="entry name" value="DEXHc_LHR-like"/>
    <property type="match status" value="1"/>
</dbReference>
<dbReference type="GO" id="GO:0005524">
    <property type="term" value="F:ATP binding"/>
    <property type="evidence" value="ECO:0007669"/>
    <property type="project" value="UniProtKB-KW"/>
</dbReference>